<organism evidence="1 2">
    <name type="scientific">Colletotrichum liriopes</name>
    <dbReference type="NCBI Taxonomy" id="708192"/>
    <lineage>
        <taxon>Eukaryota</taxon>
        <taxon>Fungi</taxon>
        <taxon>Dikarya</taxon>
        <taxon>Ascomycota</taxon>
        <taxon>Pezizomycotina</taxon>
        <taxon>Sordariomycetes</taxon>
        <taxon>Hypocreomycetidae</taxon>
        <taxon>Glomerellales</taxon>
        <taxon>Glomerellaceae</taxon>
        <taxon>Colletotrichum</taxon>
        <taxon>Colletotrichum spaethianum species complex</taxon>
    </lineage>
</organism>
<dbReference type="AlphaFoldDB" id="A0AA37H2F8"/>
<keyword evidence="2" id="KW-1185">Reference proteome</keyword>
<dbReference type="EMBL" id="BPPX01000058">
    <property type="protein sequence ID" value="GJC90711.1"/>
    <property type="molecule type" value="Genomic_DNA"/>
</dbReference>
<name>A0AA37H2F8_9PEZI</name>
<comment type="caution">
    <text evidence="1">The sequence shown here is derived from an EMBL/GenBank/DDBJ whole genome shotgun (WGS) entry which is preliminary data.</text>
</comment>
<protein>
    <submittedName>
        <fullName evidence="1">Uncharacterized protein</fullName>
    </submittedName>
</protein>
<proteinExistence type="predicted"/>
<evidence type="ECO:0000313" key="1">
    <source>
        <dbReference type="EMBL" id="GJC90711.1"/>
    </source>
</evidence>
<evidence type="ECO:0000313" key="2">
    <source>
        <dbReference type="Proteomes" id="UP001055172"/>
    </source>
</evidence>
<gene>
    <name evidence="1" type="ORF">ColLi_13549</name>
</gene>
<accession>A0AA37H2F8</accession>
<dbReference type="Proteomes" id="UP001055172">
    <property type="component" value="Unassembled WGS sequence"/>
</dbReference>
<reference evidence="1 2" key="1">
    <citation type="submission" date="2021-07" db="EMBL/GenBank/DDBJ databases">
        <title>Genome data of Colletotrichum spaethianum.</title>
        <authorList>
            <person name="Utami Y.D."/>
            <person name="Hiruma K."/>
        </authorList>
    </citation>
    <scope>NUCLEOTIDE SEQUENCE [LARGE SCALE GENOMIC DNA]</scope>
    <source>
        <strain evidence="1 2">MAFF 242679</strain>
    </source>
</reference>
<sequence>MYLDGFFISVVLDDAQRVDLEIRQTQSIAVQALRDGDVIAHHGWEGRSVFAACTVFALIAPSSSFAPVCSAGLKLQQLLSAI</sequence>